<dbReference type="EMBL" id="CARXXK010001417">
    <property type="protein sequence ID" value="CAI6376062.1"/>
    <property type="molecule type" value="Genomic_DNA"/>
</dbReference>
<dbReference type="SUPFAM" id="SSF57924">
    <property type="entry name" value="Inhibitor of apoptosis (IAP) repeat"/>
    <property type="match status" value="1"/>
</dbReference>
<protein>
    <recommendedName>
        <fullName evidence="1">Mutator-like transposase domain-containing protein</fullName>
    </recommendedName>
</protein>
<dbReference type="Proteomes" id="UP001160148">
    <property type="component" value="Unassembled WGS sequence"/>
</dbReference>
<dbReference type="Pfam" id="PF20700">
    <property type="entry name" value="Mutator"/>
    <property type="match status" value="1"/>
</dbReference>
<evidence type="ECO:0000313" key="2">
    <source>
        <dbReference type="EMBL" id="CAI6376062.1"/>
    </source>
</evidence>
<evidence type="ECO:0000259" key="1">
    <source>
        <dbReference type="Pfam" id="PF20700"/>
    </source>
</evidence>
<gene>
    <name evidence="2" type="ORF">MEUPH1_LOCUS29481</name>
</gene>
<reference evidence="2 3" key="1">
    <citation type="submission" date="2023-01" db="EMBL/GenBank/DDBJ databases">
        <authorList>
            <person name="Whitehead M."/>
        </authorList>
    </citation>
    <scope>NUCLEOTIDE SEQUENCE [LARGE SCALE GENOMIC DNA]</scope>
</reference>
<dbReference type="AlphaFoldDB" id="A0AAV0Y8U6"/>
<dbReference type="PROSITE" id="PS50143">
    <property type="entry name" value="BIR_REPEAT_2"/>
    <property type="match status" value="1"/>
</dbReference>
<feature type="domain" description="Mutator-like transposase" evidence="1">
    <location>
        <begin position="1"/>
        <end position="46"/>
    </location>
</feature>
<dbReference type="Gene3D" id="1.10.1170.10">
    <property type="entry name" value="Inhibitor Of Apoptosis Protein (2mihbC-IAP-1), Chain A"/>
    <property type="match status" value="1"/>
</dbReference>
<keyword evidence="3" id="KW-1185">Reference proteome</keyword>
<organism evidence="2 3">
    <name type="scientific">Macrosiphum euphorbiae</name>
    <name type="common">potato aphid</name>
    <dbReference type="NCBI Taxonomy" id="13131"/>
    <lineage>
        <taxon>Eukaryota</taxon>
        <taxon>Metazoa</taxon>
        <taxon>Ecdysozoa</taxon>
        <taxon>Arthropoda</taxon>
        <taxon>Hexapoda</taxon>
        <taxon>Insecta</taxon>
        <taxon>Pterygota</taxon>
        <taxon>Neoptera</taxon>
        <taxon>Paraneoptera</taxon>
        <taxon>Hemiptera</taxon>
        <taxon>Sternorrhyncha</taxon>
        <taxon>Aphidomorpha</taxon>
        <taxon>Aphidoidea</taxon>
        <taxon>Aphididae</taxon>
        <taxon>Macrosiphini</taxon>
        <taxon>Macrosiphum</taxon>
    </lineage>
</organism>
<accession>A0AAV0Y8U6</accession>
<sequence>MEADGVVEGFLKSLEMHGLKFNRLIGDGDSSVTKRLHEIQPNSKYPLRVPKFILKNIYRFRSDVTKAAKRWRNLNGLTISQKMKGIRKDLSNGPFHRLGDHTNCETYFCDSKTNERNLVPEAVGRGIIGLVLQKWTKDDIPFVEHAKWNPKCIFVLLCKGNEFIENVKNEYVKSAHVCDCNQSKS</sequence>
<proteinExistence type="predicted"/>
<evidence type="ECO:0000313" key="3">
    <source>
        <dbReference type="Proteomes" id="UP001160148"/>
    </source>
</evidence>
<name>A0AAV0Y8U6_9HEMI</name>
<dbReference type="InterPro" id="IPR001370">
    <property type="entry name" value="BIR_rpt"/>
</dbReference>
<comment type="caution">
    <text evidence="2">The sequence shown here is derived from an EMBL/GenBank/DDBJ whole genome shotgun (WGS) entry which is preliminary data.</text>
</comment>
<dbReference type="InterPro" id="IPR049012">
    <property type="entry name" value="Mutator_transp_dom"/>
</dbReference>